<reference evidence="8" key="3">
    <citation type="submission" date="2015-06" db="UniProtKB">
        <authorList>
            <consortium name="EnsemblProtists"/>
        </authorList>
    </citation>
    <scope>IDENTIFICATION</scope>
</reference>
<evidence type="ECO:0000313" key="7">
    <source>
        <dbReference type="EMBL" id="EKX37342.1"/>
    </source>
</evidence>
<dbReference type="InterPro" id="IPR011992">
    <property type="entry name" value="EF-hand-dom_pair"/>
</dbReference>
<dbReference type="AlphaFoldDB" id="L1IMN4"/>
<dbReference type="InterPro" id="IPR029099">
    <property type="entry name" value="Pribosyltran_N"/>
</dbReference>
<dbReference type="SMART" id="SM01400">
    <property type="entry name" value="Pribosyltran_N"/>
    <property type="match status" value="1"/>
</dbReference>
<dbReference type="GO" id="GO:0005737">
    <property type="term" value="C:cytoplasm"/>
    <property type="evidence" value="ECO:0007669"/>
    <property type="project" value="TreeGrafter"/>
</dbReference>
<feature type="transmembrane region" description="Helical" evidence="5">
    <location>
        <begin position="12"/>
        <end position="33"/>
    </location>
</feature>
<dbReference type="GO" id="GO:0000287">
    <property type="term" value="F:magnesium ion binding"/>
    <property type="evidence" value="ECO:0007669"/>
    <property type="project" value="InterPro"/>
</dbReference>
<dbReference type="CDD" id="cd06223">
    <property type="entry name" value="PRTases_typeI"/>
    <property type="match status" value="1"/>
</dbReference>
<evidence type="ECO:0000256" key="5">
    <source>
        <dbReference type="SAM" id="Phobius"/>
    </source>
</evidence>
<dbReference type="Gene3D" id="1.10.238.10">
    <property type="entry name" value="EF-hand"/>
    <property type="match status" value="1"/>
</dbReference>
<keyword evidence="5" id="KW-0812">Transmembrane</keyword>
<gene>
    <name evidence="7" type="ORF">GUITHDRAFT_165488</name>
</gene>
<evidence type="ECO:0000313" key="8">
    <source>
        <dbReference type="EnsemblProtists" id="EKX37342"/>
    </source>
</evidence>
<evidence type="ECO:0000256" key="2">
    <source>
        <dbReference type="ARBA" id="ARBA00022727"/>
    </source>
</evidence>
<keyword evidence="3" id="KW-0106">Calcium</keyword>
<keyword evidence="5" id="KW-0472">Membrane</keyword>
<evidence type="ECO:0000313" key="9">
    <source>
        <dbReference type="Proteomes" id="UP000011087"/>
    </source>
</evidence>
<reference evidence="9" key="2">
    <citation type="submission" date="2012-11" db="EMBL/GenBank/DDBJ databases">
        <authorList>
            <person name="Kuo A."/>
            <person name="Curtis B.A."/>
            <person name="Tanifuji G."/>
            <person name="Burki F."/>
            <person name="Gruber A."/>
            <person name="Irimia M."/>
            <person name="Maruyama S."/>
            <person name="Arias M.C."/>
            <person name="Ball S.G."/>
            <person name="Gile G.H."/>
            <person name="Hirakawa Y."/>
            <person name="Hopkins J.F."/>
            <person name="Rensing S.A."/>
            <person name="Schmutz J."/>
            <person name="Symeonidi A."/>
            <person name="Elias M."/>
            <person name="Eveleigh R.J."/>
            <person name="Herman E.K."/>
            <person name="Klute M.J."/>
            <person name="Nakayama T."/>
            <person name="Obornik M."/>
            <person name="Reyes-Prieto A."/>
            <person name="Armbrust E.V."/>
            <person name="Aves S.J."/>
            <person name="Beiko R.G."/>
            <person name="Coutinho P."/>
            <person name="Dacks J.B."/>
            <person name="Durnford D.G."/>
            <person name="Fast N.M."/>
            <person name="Green B.R."/>
            <person name="Grisdale C."/>
            <person name="Hempe F."/>
            <person name="Henrissat B."/>
            <person name="Hoppner M.P."/>
            <person name="Ishida K.-I."/>
            <person name="Kim E."/>
            <person name="Koreny L."/>
            <person name="Kroth P.G."/>
            <person name="Liu Y."/>
            <person name="Malik S.-B."/>
            <person name="Maier U.G."/>
            <person name="McRose D."/>
            <person name="Mock T."/>
            <person name="Neilson J.A."/>
            <person name="Onodera N.T."/>
            <person name="Poole A.M."/>
            <person name="Pritham E.J."/>
            <person name="Richards T.A."/>
            <person name="Rocap G."/>
            <person name="Roy S.W."/>
            <person name="Sarai C."/>
            <person name="Schaack S."/>
            <person name="Shirato S."/>
            <person name="Slamovits C.H."/>
            <person name="Spencer D.F."/>
            <person name="Suzuki S."/>
            <person name="Worden A.Z."/>
            <person name="Zauner S."/>
            <person name="Barry K."/>
            <person name="Bell C."/>
            <person name="Bharti A.K."/>
            <person name="Crow J.A."/>
            <person name="Grimwood J."/>
            <person name="Kramer R."/>
            <person name="Lindquist E."/>
            <person name="Lucas S."/>
            <person name="Salamov A."/>
            <person name="McFadden G.I."/>
            <person name="Lane C.E."/>
            <person name="Keeling P.J."/>
            <person name="Gray M.W."/>
            <person name="Grigoriev I.V."/>
            <person name="Archibald J.M."/>
        </authorList>
    </citation>
    <scope>NUCLEOTIDE SEQUENCE</scope>
    <source>
        <strain evidence="9">CCMP2712</strain>
    </source>
</reference>
<dbReference type="PANTHER" id="PTHR10210">
    <property type="entry name" value="RIBOSE-PHOSPHATE DIPHOSPHOKINASE FAMILY MEMBER"/>
    <property type="match status" value="1"/>
</dbReference>
<dbReference type="PROSITE" id="PS00018">
    <property type="entry name" value="EF_HAND_1"/>
    <property type="match status" value="1"/>
</dbReference>
<keyword evidence="9" id="KW-1185">Reference proteome</keyword>
<dbReference type="InterPro" id="IPR002048">
    <property type="entry name" value="EF_hand_dom"/>
</dbReference>
<dbReference type="SUPFAM" id="SSF47473">
    <property type="entry name" value="EF-hand"/>
    <property type="match status" value="1"/>
</dbReference>
<dbReference type="STRING" id="905079.L1IMN4"/>
<dbReference type="NCBIfam" id="TIGR01251">
    <property type="entry name" value="ribP_PPkin"/>
    <property type="match status" value="1"/>
</dbReference>
<dbReference type="SUPFAM" id="SSF53271">
    <property type="entry name" value="PRTase-like"/>
    <property type="match status" value="2"/>
</dbReference>
<dbReference type="CDD" id="cd00051">
    <property type="entry name" value="EFh"/>
    <property type="match status" value="1"/>
</dbReference>
<dbReference type="Pfam" id="PF13793">
    <property type="entry name" value="Pribosyltran_N"/>
    <property type="match status" value="1"/>
</dbReference>
<evidence type="ECO:0000256" key="3">
    <source>
        <dbReference type="ARBA" id="ARBA00022837"/>
    </source>
</evidence>
<dbReference type="PANTHER" id="PTHR10210:SF45">
    <property type="entry name" value="RIBOSE-PHOSPHATE PYROPHOSPHOKINASE 3, CHLOROPLASTIC"/>
    <property type="match status" value="1"/>
</dbReference>
<evidence type="ECO:0000256" key="4">
    <source>
        <dbReference type="RuleBase" id="RU004324"/>
    </source>
</evidence>
<dbReference type="PaxDb" id="55529-EKX37342"/>
<feature type="transmembrane region" description="Helical" evidence="5">
    <location>
        <begin position="84"/>
        <end position="103"/>
    </location>
</feature>
<dbReference type="Pfam" id="PF13499">
    <property type="entry name" value="EF-hand_7"/>
    <property type="match status" value="1"/>
</dbReference>
<sequence>MLYTVHSRTVTMFLLVICSIIGLSSAFSNIPLLKHGRGLNLHTTALRSRQAAFQLDTAKESSMKPLNGNLLSKVKNHAKTWAKLFKSALLALVFLFGSSGVLLGSPSVSHAAIEGKSHIDAMMIKKRQSQSKAGKKLLLIEAEMSHILHETFNKWDPEGTGAISREDLRSALLYLEEEKYIERLMTMEEMDAFLVEMDADGDGMIQFDEFKNAVEVVETSEGGWHKVTRADIMKHEVHEYGEKWKSKHPAGVHSLFQTMEVLSGFFSVLVVIILPIYFVFPWELFKRTAHIKIPEMITIKNCTYHTSGYDYTEVGLSIACSALLRMIEKHSSCTPSIRNWEHTGPDTSLMSSSTGTSLFFVKPATRVVLLCAPQMRKLGEKVVQHTRGVTLGTISWKKFPDGFPNIFVHDVESIKGCHVVFLCCFSNAGEIFEQMSVLCSLPQYAPHSIKIILPFFPVGTMERVDQEGEIATARTLARILSSVPPCRGGPMDLVIYDIHALQERFYFGDNVIPVLERILTKIVSLSGVTLLLQKLEAEALERFDTTNNKPHYWTIAFPDMGAYMRYHSMFKSFDTVICMKVRTGDERKITVKEGNAKGKHCVLVDDLIQSGGTLIECGKALLELGAVSVSAFCTHAVFPNAAYRKFLGGPFQKVWITDSCPLQAELVNGKGPFEVLSLAPLIANVIDMEPSKEQHGPRLSRL</sequence>
<dbReference type="GO" id="GO:0002189">
    <property type="term" value="C:ribose phosphate diphosphokinase complex"/>
    <property type="evidence" value="ECO:0007669"/>
    <property type="project" value="TreeGrafter"/>
</dbReference>
<dbReference type="PROSITE" id="PS50222">
    <property type="entry name" value="EF_HAND_2"/>
    <property type="match status" value="2"/>
</dbReference>
<dbReference type="SMART" id="SM00054">
    <property type="entry name" value="EFh"/>
    <property type="match status" value="2"/>
</dbReference>
<proteinExistence type="inferred from homology"/>
<evidence type="ECO:0000259" key="6">
    <source>
        <dbReference type="PROSITE" id="PS50222"/>
    </source>
</evidence>
<keyword evidence="2 4" id="KW-0545">Nucleotide biosynthesis</keyword>
<protein>
    <recommendedName>
        <fullName evidence="6">EF-hand domain-containing protein</fullName>
    </recommendedName>
</protein>
<keyword evidence="5" id="KW-1133">Transmembrane helix</keyword>
<dbReference type="InterPro" id="IPR029057">
    <property type="entry name" value="PRTase-like"/>
</dbReference>
<feature type="transmembrane region" description="Helical" evidence="5">
    <location>
        <begin position="261"/>
        <end position="280"/>
    </location>
</feature>
<dbReference type="GO" id="GO:0005509">
    <property type="term" value="F:calcium ion binding"/>
    <property type="evidence" value="ECO:0007669"/>
    <property type="project" value="InterPro"/>
</dbReference>
<comment type="similarity">
    <text evidence="1 4">Belongs to the ribose-phosphate pyrophosphokinase family.</text>
</comment>
<dbReference type="InterPro" id="IPR000836">
    <property type="entry name" value="PRTase_dom"/>
</dbReference>
<dbReference type="OrthoDB" id="10263753at2759"/>
<dbReference type="EMBL" id="JH993060">
    <property type="protein sequence ID" value="EKX37342.1"/>
    <property type="molecule type" value="Genomic_DNA"/>
</dbReference>
<dbReference type="RefSeq" id="XP_005824322.1">
    <property type="nucleotide sequence ID" value="XM_005824265.1"/>
</dbReference>
<organism evidence="7">
    <name type="scientific">Guillardia theta (strain CCMP2712)</name>
    <name type="common">Cryptophyte</name>
    <dbReference type="NCBI Taxonomy" id="905079"/>
    <lineage>
        <taxon>Eukaryota</taxon>
        <taxon>Cryptophyceae</taxon>
        <taxon>Pyrenomonadales</taxon>
        <taxon>Geminigeraceae</taxon>
        <taxon>Guillardia</taxon>
    </lineage>
</organism>
<dbReference type="HOGENOM" id="CLU_393036_0_0_1"/>
<dbReference type="Gene3D" id="3.40.50.2020">
    <property type="match status" value="2"/>
</dbReference>
<dbReference type="Pfam" id="PF00156">
    <property type="entry name" value="Pribosyltran"/>
    <property type="match status" value="1"/>
</dbReference>
<dbReference type="GeneID" id="17294138"/>
<name>L1IMN4_GUITC</name>
<dbReference type="EnsemblProtists" id="EKX37342">
    <property type="protein sequence ID" value="EKX37342"/>
    <property type="gene ID" value="GUITHDRAFT_165488"/>
</dbReference>
<evidence type="ECO:0000256" key="1">
    <source>
        <dbReference type="ARBA" id="ARBA00006478"/>
    </source>
</evidence>
<dbReference type="Proteomes" id="UP000011087">
    <property type="component" value="Unassembled WGS sequence"/>
</dbReference>
<reference evidence="7 9" key="1">
    <citation type="journal article" date="2012" name="Nature">
        <title>Algal genomes reveal evolutionary mosaicism and the fate of nucleomorphs.</title>
        <authorList>
            <consortium name="DOE Joint Genome Institute"/>
            <person name="Curtis B.A."/>
            <person name="Tanifuji G."/>
            <person name="Burki F."/>
            <person name="Gruber A."/>
            <person name="Irimia M."/>
            <person name="Maruyama S."/>
            <person name="Arias M.C."/>
            <person name="Ball S.G."/>
            <person name="Gile G.H."/>
            <person name="Hirakawa Y."/>
            <person name="Hopkins J.F."/>
            <person name="Kuo A."/>
            <person name="Rensing S.A."/>
            <person name="Schmutz J."/>
            <person name="Symeonidi A."/>
            <person name="Elias M."/>
            <person name="Eveleigh R.J."/>
            <person name="Herman E.K."/>
            <person name="Klute M.J."/>
            <person name="Nakayama T."/>
            <person name="Obornik M."/>
            <person name="Reyes-Prieto A."/>
            <person name="Armbrust E.V."/>
            <person name="Aves S.J."/>
            <person name="Beiko R.G."/>
            <person name="Coutinho P."/>
            <person name="Dacks J.B."/>
            <person name="Durnford D.G."/>
            <person name="Fast N.M."/>
            <person name="Green B.R."/>
            <person name="Grisdale C.J."/>
            <person name="Hempel F."/>
            <person name="Henrissat B."/>
            <person name="Hoppner M.P."/>
            <person name="Ishida K."/>
            <person name="Kim E."/>
            <person name="Koreny L."/>
            <person name="Kroth P.G."/>
            <person name="Liu Y."/>
            <person name="Malik S.B."/>
            <person name="Maier U.G."/>
            <person name="McRose D."/>
            <person name="Mock T."/>
            <person name="Neilson J.A."/>
            <person name="Onodera N.T."/>
            <person name="Poole A.M."/>
            <person name="Pritham E.J."/>
            <person name="Richards T.A."/>
            <person name="Rocap G."/>
            <person name="Roy S.W."/>
            <person name="Sarai C."/>
            <person name="Schaack S."/>
            <person name="Shirato S."/>
            <person name="Slamovits C.H."/>
            <person name="Spencer D.F."/>
            <person name="Suzuki S."/>
            <person name="Worden A.Z."/>
            <person name="Zauner S."/>
            <person name="Barry K."/>
            <person name="Bell C."/>
            <person name="Bharti A.K."/>
            <person name="Crow J.A."/>
            <person name="Grimwood J."/>
            <person name="Kramer R."/>
            <person name="Lindquist E."/>
            <person name="Lucas S."/>
            <person name="Salamov A."/>
            <person name="McFadden G.I."/>
            <person name="Lane C.E."/>
            <person name="Keeling P.J."/>
            <person name="Gray M.W."/>
            <person name="Grigoriev I.V."/>
            <person name="Archibald J.M."/>
        </authorList>
    </citation>
    <scope>NUCLEOTIDE SEQUENCE</scope>
    <source>
        <strain evidence="7 9">CCMP2712</strain>
    </source>
</reference>
<dbReference type="GO" id="GO:0006164">
    <property type="term" value="P:purine nucleotide biosynthetic process"/>
    <property type="evidence" value="ECO:0007669"/>
    <property type="project" value="TreeGrafter"/>
</dbReference>
<feature type="domain" description="EF-hand" evidence="6">
    <location>
        <begin position="185"/>
        <end position="220"/>
    </location>
</feature>
<feature type="domain" description="EF-hand" evidence="6">
    <location>
        <begin position="143"/>
        <end position="178"/>
    </location>
</feature>
<dbReference type="GO" id="GO:0006015">
    <property type="term" value="P:5-phosphoribose 1-diphosphate biosynthetic process"/>
    <property type="evidence" value="ECO:0007669"/>
    <property type="project" value="TreeGrafter"/>
</dbReference>
<dbReference type="KEGG" id="gtt:GUITHDRAFT_165488"/>
<accession>L1IMN4</accession>
<dbReference type="InterPro" id="IPR018247">
    <property type="entry name" value="EF_Hand_1_Ca_BS"/>
</dbReference>
<dbReference type="InterPro" id="IPR005946">
    <property type="entry name" value="Rib-P_diPkinase"/>
</dbReference>
<dbReference type="eggNOG" id="KOG1448">
    <property type="taxonomic scope" value="Eukaryota"/>
</dbReference>